<accession>A0AA38P7R1</accession>
<feature type="compositionally biased region" description="Low complexity" evidence="1">
    <location>
        <begin position="252"/>
        <end position="273"/>
    </location>
</feature>
<dbReference type="EMBL" id="MU806217">
    <property type="protein sequence ID" value="KAJ3837874.1"/>
    <property type="molecule type" value="Genomic_DNA"/>
</dbReference>
<feature type="compositionally biased region" description="Low complexity" evidence="1">
    <location>
        <begin position="340"/>
        <end position="352"/>
    </location>
</feature>
<feature type="region of interest" description="Disordered" evidence="1">
    <location>
        <begin position="248"/>
        <end position="280"/>
    </location>
</feature>
<comment type="caution">
    <text evidence="2">The sequence shown here is derived from an EMBL/GenBank/DDBJ whole genome shotgun (WGS) entry which is preliminary data.</text>
</comment>
<dbReference type="AlphaFoldDB" id="A0AA38P7R1"/>
<feature type="compositionally biased region" description="Low complexity" evidence="1">
    <location>
        <begin position="197"/>
        <end position="209"/>
    </location>
</feature>
<proteinExistence type="predicted"/>
<sequence>MKTSLFDPSSWRRRKFPKPFAGDSQSKDPQVIERSETPISPLLGRFKTSREARRDTAASCFTQLEAPHRPPRPPSPKLYEPPAEQASNLPIVRTESHGKFNQNHRSNRTVELLKAKRSMPELDGVWKGFLEDVNEDHDSLYNDPLPDLPPLQVYSSPLRPPVRGPRSRTTSNPPRCGTLYPSKSTSNISRLEETPSSRRSSVSSNESRSCGTDLDSLALFPEPPPLKIGKKIPKPLVLLPTPRLTPLPPSPSTGSLNSTPIATPTSPTIPYSPRRMASPPSILKKSQSAAMLSNVPTTPTSPRSAVYDPYLPSSAAVTMSLPRPPRVTITQSMSNAYISRSMSPTSHKSSSSDTMALPNSGAPRSRASRNNTFVPEPRSDKPLPPLLLNRRQRNIKHPSPVEWGIAV</sequence>
<feature type="region of interest" description="Disordered" evidence="1">
    <location>
        <begin position="140"/>
        <end position="218"/>
    </location>
</feature>
<organism evidence="2 3">
    <name type="scientific">Lentinula raphanica</name>
    <dbReference type="NCBI Taxonomy" id="153919"/>
    <lineage>
        <taxon>Eukaryota</taxon>
        <taxon>Fungi</taxon>
        <taxon>Dikarya</taxon>
        <taxon>Basidiomycota</taxon>
        <taxon>Agaricomycotina</taxon>
        <taxon>Agaricomycetes</taxon>
        <taxon>Agaricomycetidae</taxon>
        <taxon>Agaricales</taxon>
        <taxon>Marasmiineae</taxon>
        <taxon>Omphalotaceae</taxon>
        <taxon>Lentinula</taxon>
    </lineage>
</organism>
<evidence type="ECO:0000313" key="2">
    <source>
        <dbReference type="EMBL" id="KAJ3837874.1"/>
    </source>
</evidence>
<feature type="region of interest" description="Disordered" evidence="1">
    <location>
        <begin position="1"/>
        <end position="90"/>
    </location>
</feature>
<gene>
    <name evidence="2" type="ORF">F5878DRAFT_661715</name>
</gene>
<dbReference type="Proteomes" id="UP001163846">
    <property type="component" value="Unassembled WGS sequence"/>
</dbReference>
<keyword evidence="3" id="KW-1185">Reference proteome</keyword>
<name>A0AA38P7R1_9AGAR</name>
<protein>
    <submittedName>
        <fullName evidence="2">Uncharacterized protein</fullName>
    </submittedName>
</protein>
<evidence type="ECO:0000313" key="3">
    <source>
        <dbReference type="Proteomes" id="UP001163846"/>
    </source>
</evidence>
<reference evidence="2" key="1">
    <citation type="submission" date="2022-08" db="EMBL/GenBank/DDBJ databases">
        <authorList>
            <consortium name="DOE Joint Genome Institute"/>
            <person name="Min B."/>
            <person name="Riley R."/>
            <person name="Sierra-Patev S."/>
            <person name="Naranjo-Ortiz M."/>
            <person name="Looney B."/>
            <person name="Konkel Z."/>
            <person name="Slot J.C."/>
            <person name="Sakamoto Y."/>
            <person name="Steenwyk J.L."/>
            <person name="Rokas A."/>
            <person name="Carro J."/>
            <person name="Camarero S."/>
            <person name="Ferreira P."/>
            <person name="Molpeceres G."/>
            <person name="Ruiz-Duenas F.J."/>
            <person name="Serrano A."/>
            <person name="Henrissat B."/>
            <person name="Drula E."/>
            <person name="Hughes K.W."/>
            <person name="Mata J.L."/>
            <person name="Ishikawa N.K."/>
            <person name="Vargas-Isla R."/>
            <person name="Ushijima S."/>
            <person name="Smith C.A."/>
            <person name="Ahrendt S."/>
            <person name="Andreopoulos W."/>
            <person name="He G."/>
            <person name="Labutti K."/>
            <person name="Lipzen A."/>
            <person name="Ng V."/>
            <person name="Sandor L."/>
            <person name="Barry K."/>
            <person name="Martinez A.T."/>
            <person name="Xiao Y."/>
            <person name="Gibbons J.G."/>
            <person name="Terashima K."/>
            <person name="Hibbett D.S."/>
            <person name="Grigoriev I.V."/>
        </authorList>
    </citation>
    <scope>NUCLEOTIDE SEQUENCE</scope>
    <source>
        <strain evidence="2">TFB9207</strain>
    </source>
</reference>
<feature type="region of interest" description="Disordered" evidence="1">
    <location>
        <begin position="340"/>
        <end position="393"/>
    </location>
</feature>
<evidence type="ECO:0000256" key="1">
    <source>
        <dbReference type="SAM" id="MobiDB-lite"/>
    </source>
</evidence>